<gene>
    <name evidence="3" type="ORF">MicloDRAFT_00050660</name>
</gene>
<dbReference type="eggNOG" id="COG2931">
    <property type="taxonomic scope" value="Bacteria"/>
</dbReference>
<organism evidence="3 4">
    <name type="scientific">Microvirga lotononidis</name>
    <dbReference type="NCBI Taxonomy" id="864069"/>
    <lineage>
        <taxon>Bacteria</taxon>
        <taxon>Pseudomonadati</taxon>
        <taxon>Pseudomonadota</taxon>
        <taxon>Alphaproteobacteria</taxon>
        <taxon>Hyphomicrobiales</taxon>
        <taxon>Methylobacteriaceae</taxon>
        <taxon>Microvirga</taxon>
    </lineage>
</organism>
<keyword evidence="4" id="KW-1185">Reference proteome</keyword>
<dbReference type="Proteomes" id="UP000003947">
    <property type="component" value="Unassembled WGS sequence"/>
</dbReference>
<dbReference type="InterPro" id="IPR001343">
    <property type="entry name" value="Hemolysn_Ca-bd"/>
</dbReference>
<keyword evidence="2" id="KW-0964">Secreted</keyword>
<evidence type="ECO:0000256" key="2">
    <source>
        <dbReference type="ARBA" id="ARBA00022525"/>
    </source>
</evidence>
<accession>I4YWY8</accession>
<dbReference type="SUPFAM" id="SSF51120">
    <property type="entry name" value="beta-Roll"/>
    <property type="match status" value="3"/>
</dbReference>
<dbReference type="OrthoDB" id="8019738at2"/>
<dbReference type="GO" id="GO:0005576">
    <property type="term" value="C:extracellular region"/>
    <property type="evidence" value="ECO:0007669"/>
    <property type="project" value="UniProtKB-SubCell"/>
</dbReference>
<proteinExistence type="predicted"/>
<dbReference type="Pfam" id="PF00353">
    <property type="entry name" value="HemolysinCabind"/>
    <property type="match status" value="5"/>
</dbReference>
<protein>
    <submittedName>
        <fullName evidence="3">Putative calcium-binding protein</fullName>
    </submittedName>
</protein>
<name>I4YWY8_9HYPH</name>
<dbReference type="PATRIC" id="fig|864069.3.peg.5454"/>
<comment type="subcellular location">
    <subcellularLocation>
        <location evidence="1">Secreted</location>
    </subcellularLocation>
</comment>
<dbReference type="PRINTS" id="PR00313">
    <property type="entry name" value="CABNDNGRPT"/>
</dbReference>
<dbReference type="InterPro" id="IPR050557">
    <property type="entry name" value="RTX_toxin/Mannuronan_C5-epim"/>
</dbReference>
<dbReference type="PANTHER" id="PTHR38340">
    <property type="entry name" value="S-LAYER PROTEIN"/>
    <property type="match status" value="1"/>
</dbReference>
<dbReference type="PANTHER" id="PTHR38340:SF1">
    <property type="entry name" value="S-LAYER PROTEIN"/>
    <property type="match status" value="1"/>
</dbReference>
<dbReference type="InterPro" id="IPR011049">
    <property type="entry name" value="Serralysin-like_metalloprot_C"/>
</dbReference>
<evidence type="ECO:0000313" key="4">
    <source>
        <dbReference type="Proteomes" id="UP000003947"/>
    </source>
</evidence>
<dbReference type="InterPro" id="IPR018511">
    <property type="entry name" value="Hemolysin-typ_Ca-bd_CS"/>
</dbReference>
<dbReference type="EMBL" id="JH660645">
    <property type="protein sequence ID" value="EIM28480.1"/>
    <property type="molecule type" value="Genomic_DNA"/>
</dbReference>
<dbReference type="PROSITE" id="PS00330">
    <property type="entry name" value="HEMOLYSIN_CALCIUM"/>
    <property type="match status" value="5"/>
</dbReference>
<evidence type="ECO:0000313" key="3">
    <source>
        <dbReference type="EMBL" id="EIM28480.1"/>
    </source>
</evidence>
<reference evidence="3 4" key="1">
    <citation type="submission" date="2012-02" db="EMBL/GenBank/DDBJ databases">
        <title>Improved High-Quality Draft sequence of Microvirga sp. WSM3557.</title>
        <authorList>
            <consortium name="US DOE Joint Genome Institute"/>
            <person name="Lucas S."/>
            <person name="Han J."/>
            <person name="Lapidus A."/>
            <person name="Cheng J.-F."/>
            <person name="Goodwin L."/>
            <person name="Pitluck S."/>
            <person name="Peters L."/>
            <person name="Zhang X."/>
            <person name="Detter J.C."/>
            <person name="Han C."/>
            <person name="Tapia R."/>
            <person name="Land M."/>
            <person name="Hauser L."/>
            <person name="Kyrpides N."/>
            <person name="Ivanova N."/>
            <person name="Pagani I."/>
            <person name="Brau L."/>
            <person name="Yates R."/>
            <person name="O'Hara G."/>
            <person name="Rui T."/>
            <person name="Howieson J."/>
            <person name="Reeve W."/>
            <person name="Woyke T."/>
        </authorList>
    </citation>
    <scope>NUCLEOTIDE SEQUENCE [LARGE SCALE GENOMIC DNA]</scope>
    <source>
        <strain evidence="3 4">WSM3557</strain>
    </source>
</reference>
<dbReference type="GO" id="GO:0005509">
    <property type="term" value="F:calcium ion binding"/>
    <property type="evidence" value="ECO:0007669"/>
    <property type="project" value="InterPro"/>
</dbReference>
<evidence type="ECO:0000256" key="1">
    <source>
        <dbReference type="ARBA" id="ARBA00004613"/>
    </source>
</evidence>
<dbReference type="RefSeq" id="WP_009764530.1">
    <property type="nucleotide sequence ID" value="NZ_CP141048.1"/>
</dbReference>
<dbReference type="Gene3D" id="2.150.10.10">
    <property type="entry name" value="Serralysin-like metalloprotease, C-terminal"/>
    <property type="match status" value="4"/>
</dbReference>
<sequence length="528" mass="55298">MSSSLLQAFLEFWNNSGGGVEYGGTGTGGRITGNVTGGSGTGTSYRVEIYPYDQSIDTVGNPGTQDYCAGSIPDGSFWDENGDLVYVDIMIRAPKLIQGDAPNFFDSMCATFDRLEYELDQWLVRYDFYGAVYDRPYNSNDYMKNWLYETYGEHFSDGHVHLDPMDGTPLYVVGGNSTGEVSGFAIRMNFGSQTDDSVQGSGMIFLGAGNDSAVGSSGADFLDGGSGNDTLTGGFGKDTLIGGSGTDTLRGGGGNDYLHAGSDYSADILFGDAGNDTIYGSLGDNLLYGGSYNDSLYGDAGNDTIYGGSENDSLWGGAGNDVLLGEGGSNTVFGESGNDLIYGGIGIDRLDGGEGRDTLSYFYATSGVTVRLYENTVSGDIAQGDTISGFEDVSGGFGSDALYGSGGDNILDGVGGDDLLIGLGGNDMLIGGGGNDTLIADWGTDILIGGAGNDLFAIWTTIQHAVINDFARGADHVQIQKTWFASYADLRAAAYQSGNDVMISKNGMDVMLKGVQLSTLSTSDFYFV</sequence>
<dbReference type="AlphaFoldDB" id="I4YWY8"/>
<dbReference type="HOGENOM" id="CLU_515625_0_0_5"/>
<dbReference type="STRING" id="864069.MicloDRAFT_00050660"/>